<proteinExistence type="predicted"/>
<name>A0ABT1U2P7_9GAMM</name>
<protein>
    <recommendedName>
        <fullName evidence="3">ApeA N-terminal domain-containing protein</fullName>
    </recommendedName>
</protein>
<gene>
    <name evidence="1" type="ORF">NP596_02860</name>
</gene>
<dbReference type="RefSeq" id="WP_256613705.1">
    <property type="nucleotide sequence ID" value="NZ_JANIBK010000008.1"/>
</dbReference>
<evidence type="ECO:0000313" key="1">
    <source>
        <dbReference type="EMBL" id="MCQ8127386.1"/>
    </source>
</evidence>
<dbReference type="Proteomes" id="UP001524586">
    <property type="component" value="Unassembled WGS sequence"/>
</dbReference>
<evidence type="ECO:0000313" key="2">
    <source>
        <dbReference type="Proteomes" id="UP001524586"/>
    </source>
</evidence>
<accession>A0ABT1U2P7</accession>
<reference evidence="1 2" key="1">
    <citation type="submission" date="2022-07" db="EMBL/GenBank/DDBJ databases">
        <title>Methylomonas rivi sp. nov., Methylomonas rosea sp. nov., Methylomonas aureus sp. nov. and Methylomonas subterranea sp. nov., four novel methanotrophs isolated from a freshwater creek and the deep terrestrial subsurface.</title>
        <authorList>
            <person name="Abin C."/>
            <person name="Sankaranarayanan K."/>
            <person name="Garner C."/>
            <person name="Sindelar R."/>
            <person name="Kotary K."/>
            <person name="Garner R."/>
            <person name="Barclay S."/>
            <person name="Lawson P."/>
            <person name="Krumholz L."/>
        </authorList>
    </citation>
    <scope>NUCLEOTIDE SEQUENCE [LARGE SCALE GENOMIC DNA]</scope>
    <source>
        <strain evidence="1 2">WSC-6</strain>
    </source>
</reference>
<evidence type="ECO:0008006" key="3">
    <source>
        <dbReference type="Google" id="ProtNLM"/>
    </source>
</evidence>
<organism evidence="1 2">
    <name type="scientific">Methylomonas rivi</name>
    <dbReference type="NCBI Taxonomy" id="2952226"/>
    <lineage>
        <taxon>Bacteria</taxon>
        <taxon>Pseudomonadati</taxon>
        <taxon>Pseudomonadota</taxon>
        <taxon>Gammaproteobacteria</taxon>
        <taxon>Methylococcales</taxon>
        <taxon>Methylococcaceae</taxon>
        <taxon>Methylomonas</taxon>
    </lineage>
</organism>
<comment type="caution">
    <text evidence="1">The sequence shown here is derived from an EMBL/GenBank/DDBJ whole genome shotgun (WGS) entry which is preliminary data.</text>
</comment>
<sequence length="343" mass="39368">MHFKLEYTVREFNLQKEDVFQFDVQGIHPVHVELRAPSEEEQKIGHNSQHAFCTAQVEIEASPKNEKVFEKIENNSIIENEDEWRQKYKNQKDQEIVLPSINEFPNHFRSYLDLINDELSSACRLVVNAVRWRTNTLGPHNPISTRGLFWSRDKEFWHPAPSSLSLRLLIHSSGVYISEDAEADVKEIIISDTQEPVHHELFREAWEQRNGNARSSLITGLSALEVAIKTTISTLIPNTSWLVENIPSPPVSRLLIEYVPKLPAMNTVDGKVLPPPRSIMALIKKAVTIRNQITHIGGKPPDYETLDQILEAIQDTLWLLDYYSGHSWAYNHISESTKHEIKG</sequence>
<dbReference type="EMBL" id="JANIBK010000008">
    <property type="protein sequence ID" value="MCQ8127386.1"/>
    <property type="molecule type" value="Genomic_DNA"/>
</dbReference>
<keyword evidence="2" id="KW-1185">Reference proteome</keyword>